<dbReference type="EMBL" id="JAHESC010000002">
    <property type="protein sequence ID" value="MBT1685254.1"/>
    <property type="molecule type" value="Genomic_DNA"/>
</dbReference>
<sequence>MEFVEQYWVYGLGFFAQSLFGCRQLVQLFYSEKQGRVVSPTLFWQLSLLGSFLFLIYGIIRDDAVIILGQTLSYFIYIRNLQLKDSWKIMPVVLRFILIMLPVFTLVWVLVVSEEAMTNLVTKTDFTHPLLILGAIGQLLLNLRFVYQWYYSEKYKKSILPLGFWVISLAASVMIILYAAYRTPIDPVLLVAQSMGIFVYVRNIILHGRARARAQATS</sequence>
<dbReference type="GO" id="GO:0016020">
    <property type="term" value="C:membrane"/>
    <property type="evidence" value="ECO:0007669"/>
    <property type="project" value="GOC"/>
</dbReference>
<feature type="transmembrane region" description="Helical" evidence="1">
    <location>
        <begin position="159"/>
        <end position="181"/>
    </location>
</feature>
<dbReference type="SMART" id="SM01259">
    <property type="entry name" value="LAB_N"/>
    <property type="match status" value="2"/>
</dbReference>
<evidence type="ECO:0000313" key="4">
    <source>
        <dbReference type="Proteomes" id="UP001319180"/>
    </source>
</evidence>
<feature type="transmembrane region" description="Helical" evidence="1">
    <location>
        <begin position="187"/>
        <end position="205"/>
    </location>
</feature>
<feature type="transmembrane region" description="Helical" evidence="1">
    <location>
        <begin position="126"/>
        <end position="147"/>
    </location>
</feature>
<comment type="caution">
    <text evidence="3">The sequence shown here is derived from an EMBL/GenBank/DDBJ whole genome shotgun (WGS) entry which is preliminary data.</text>
</comment>
<dbReference type="Proteomes" id="UP001319180">
    <property type="component" value="Unassembled WGS sequence"/>
</dbReference>
<feature type="transmembrane region" description="Helical" evidence="1">
    <location>
        <begin position="42"/>
        <end position="60"/>
    </location>
</feature>
<dbReference type="Gene3D" id="1.20.1280.290">
    <property type="match status" value="1"/>
</dbReference>
<name>A0AAP2D4L5_9BACT</name>
<evidence type="ECO:0000256" key="1">
    <source>
        <dbReference type="SAM" id="Phobius"/>
    </source>
</evidence>
<reference evidence="3 4" key="1">
    <citation type="submission" date="2021-05" db="EMBL/GenBank/DDBJ databases">
        <title>A Polyphasic approach of four new species of the genus Ohtaekwangia: Ohtaekwangia histidinii sp. nov., Ohtaekwangia cretensis sp. nov., Ohtaekwangia indiensis sp. nov., Ohtaekwangia reichenbachii sp. nov. from diverse environment.</title>
        <authorList>
            <person name="Octaviana S."/>
        </authorList>
    </citation>
    <scope>NUCLEOTIDE SEQUENCE [LARGE SCALE GENOMIC DNA]</scope>
    <source>
        <strain evidence="3 4">PWU37</strain>
    </source>
</reference>
<dbReference type="Pfam" id="PF07578">
    <property type="entry name" value="LAB_N"/>
    <property type="match status" value="2"/>
</dbReference>
<keyword evidence="1" id="KW-1133">Transmembrane helix</keyword>
<evidence type="ECO:0000313" key="3">
    <source>
        <dbReference type="EMBL" id="MBT1685254.1"/>
    </source>
</evidence>
<keyword evidence="4" id="KW-1185">Reference proteome</keyword>
<dbReference type="RefSeq" id="WP_254088507.1">
    <property type="nucleotide sequence ID" value="NZ_JAHESC010000002.1"/>
</dbReference>
<organism evidence="3 4">
    <name type="scientific">Dawidia soli</name>
    <dbReference type="NCBI Taxonomy" id="2782352"/>
    <lineage>
        <taxon>Bacteria</taxon>
        <taxon>Pseudomonadati</taxon>
        <taxon>Bacteroidota</taxon>
        <taxon>Cytophagia</taxon>
        <taxon>Cytophagales</taxon>
        <taxon>Chryseotaleaceae</taxon>
        <taxon>Dawidia</taxon>
    </lineage>
</organism>
<gene>
    <name evidence="3" type="ORF">KK078_01740</name>
</gene>
<evidence type="ECO:0000259" key="2">
    <source>
        <dbReference type="SMART" id="SM01259"/>
    </source>
</evidence>
<keyword evidence="1" id="KW-0472">Membrane</keyword>
<feature type="domain" description="Lipid A biosynthesis N-terminal" evidence="2">
    <location>
        <begin position="133"/>
        <end position="206"/>
    </location>
</feature>
<feature type="transmembrane region" description="Helical" evidence="1">
    <location>
        <begin position="92"/>
        <end position="111"/>
    </location>
</feature>
<proteinExistence type="predicted"/>
<dbReference type="GO" id="GO:0008915">
    <property type="term" value="F:lipid-A-disaccharide synthase activity"/>
    <property type="evidence" value="ECO:0007669"/>
    <property type="project" value="InterPro"/>
</dbReference>
<feature type="transmembrane region" description="Helical" evidence="1">
    <location>
        <begin position="7"/>
        <end position="30"/>
    </location>
</feature>
<protein>
    <submittedName>
        <fullName evidence="3">Lipid-A-disaccharide synthase N-terminal domain-containing protein</fullName>
    </submittedName>
</protein>
<keyword evidence="1" id="KW-0812">Transmembrane</keyword>
<dbReference type="AlphaFoldDB" id="A0AAP2D4L5"/>
<accession>A0AAP2D4L5</accession>
<feature type="domain" description="Lipid A biosynthesis N-terminal" evidence="2">
    <location>
        <begin position="12"/>
        <end position="83"/>
    </location>
</feature>
<dbReference type="InterPro" id="IPR011499">
    <property type="entry name" value="Lipid_A_biosynth_N"/>
</dbReference>
<dbReference type="GO" id="GO:0009245">
    <property type="term" value="P:lipid A biosynthetic process"/>
    <property type="evidence" value="ECO:0007669"/>
    <property type="project" value="InterPro"/>
</dbReference>